<protein>
    <recommendedName>
        <fullName evidence="6">Transcription repressor</fullName>
    </recommendedName>
    <alternativeName>
        <fullName evidence="6">Ovate family protein</fullName>
    </alternativeName>
</protein>
<keyword evidence="3 6" id="KW-0805">Transcription regulation</keyword>
<sequence length="201" mass="22465">MAVREAKYSVSAPRPTTRLLDHHNHDDDGGTDAVFSLSSNSGSGEFFPLMKTAAFGRMKTIDELGGRLSLSSACSFDAVVSQCSRRKSSSSREGKKYSELGSDCIPAEVYYGESVTAKSRRKTRRKRRSWMVEGSYAVKKRSSDPYGDFRASMVEMIMEKQMVGAQELERLLICFLCLNEVCYHGMIVDVFSEICQTLFSN</sequence>
<evidence type="ECO:0000259" key="8">
    <source>
        <dbReference type="PROSITE" id="PS51754"/>
    </source>
</evidence>
<evidence type="ECO:0000313" key="9">
    <source>
        <dbReference type="Proteomes" id="UP000504604"/>
    </source>
</evidence>
<feature type="region of interest" description="Disordered" evidence="7">
    <location>
        <begin position="1"/>
        <end position="26"/>
    </location>
</feature>
<dbReference type="NCBIfam" id="TIGR01568">
    <property type="entry name" value="A_thal_3678"/>
    <property type="match status" value="1"/>
</dbReference>
<evidence type="ECO:0000256" key="7">
    <source>
        <dbReference type="SAM" id="MobiDB-lite"/>
    </source>
</evidence>
<name>A0A6I9SMS3_SESIN</name>
<keyword evidence="2 6" id="KW-0678">Repressor</keyword>
<comment type="function">
    <text evidence="6">Transcriptional repressor that regulates multiple aspects of plant growth and development.</text>
</comment>
<dbReference type="InParanoid" id="A0A6I9SMS3"/>
<dbReference type="AlphaFoldDB" id="A0A6I9SMS3"/>
<dbReference type="InterPro" id="IPR038933">
    <property type="entry name" value="Ovate"/>
</dbReference>
<dbReference type="Pfam" id="PF04844">
    <property type="entry name" value="Ovate"/>
    <property type="match status" value="1"/>
</dbReference>
<dbReference type="GO" id="GO:0045892">
    <property type="term" value="P:negative regulation of DNA-templated transcription"/>
    <property type="evidence" value="ECO:0007669"/>
    <property type="project" value="UniProtKB-UniRule"/>
</dbReference>
<evidence type="ECO:0000256" key="1">
    <source>
        <dbReference type="ARBA" id="ARBA00004123"/>
    </source>
</evidence>
<reference evidence="9" key="1">
    <citation type="submission" date="2024-10" db="UniProtKB">
        <authorList>
            <consortium name="RefSeq"/>
        </authorList>
    </citation>
    <scope>NUCLEOTIDE SEQUENCE [LARGE SCALE GENOMIC DNA]</scope>
    <source>
        <strain evidence="9">cv. Zhongzhi No. 13</strain>
    </source>
</reference>
<evidence type="ECO:0000256" key="4">
    <source>
        <dbReference type="ARBA" id="ARBA00023163"/>
    </source>
</evidence>
<evidence type="ECO:0000256" key="5">
    <source>
        <dbReference type="ARBA" id="ARBA00023242"/>
    </source>
</evidence>
<evidence type="ECO:0000256" key="3">
    <source>
        <dbReference type="ARBA" id="ARBA00023015"/>
    </source>
</evidence>
<keyword evidence="9" id="KW-1185">Reference proteome</keyword>
<dbReference type="Proteomes" id="UP000504604">
    <property type="component" value="Linkage group LG1"/>
</dbReference>
<keyword evidence="4 6" id="KW-0804">Transcription</keyword>
<dbReference type="OrthoDB" id="1928390at2759"/>
<proteinExistence type="predicted"/>
<dbReference type="RefSeq" id="XP_011070423.1">
    <property type="nucleotide sequence ID" value="XM_011072121.2"/>
</dbReference>
<dbReference type="PANTHER" id="PTHR33057:SF17">
    <property type="entry name" value="TRANSCRIPTION REPRESSOR OFP8"/>
    <property type="match status" value="1"/>
</dbReference>
<dbReference type="PROSITE" id="PS51754">
    <property type="entry name" value="OVATE"/>
    <property type="match status" value="1"/>
</dbReference>
<evidence type="ECO:0000256" key="2">
    <source>
        <dbReference type="ARBA" id="ARBA00022491"/>
    </source>
</evidence>
<gene>
    <name evidence="10" type="primary">LOC105156079</name>
</gene>
<dbReference type="KEGG" id="sind:105156079"/>
<comment type="subcellular location">
    <subcellularLocation>
        <location evidence="1 6">Nucleus</location>
    </subcellularLocation>
</comment>
<reference evidence="10" key="2">
    <citation type="submission" date="2025-08" db="UniProtKB">
        <authorList>
            <consortium name="RefSeq"/>
        </authorList>
    </citation>
    <scope>IDENTIFICATION</scope>
</reference>
<organism evidence="9 10">
    <name type="scientific">Sesamum indicum</name>
    <name type="common">Oriental sesame</name>
    <name type="synonym">Sesamum orientale</name>
    <dbReference type="NCBI Taxonomy" id="4182"/>
    <lineage>
        <taxon>Eukaryota</taxon>
        <taxon>Viridiplantae</taxon>
        <taxon>Streptophyta</taxon>
        <taxon>Embryophyta</taxon>
        <taxon>Tracheophyta</taxon>
        <taxon>Spermatophyta</taxon>
        <taxon>Magnoliopsida</taxon>
        <taxon>eudicotyledons</taxon>
        <taxon>Gunneridae</taxon>
        <taxon>Pentapetalae</taxon>
        <taxon>asterids</taxon>
        <taxon>lamiids</taxon>
        <taxon>Lamiales</taxon>
        <taxon>Pedaliaceae</taxon>
        <taxon>Sesamum</taxon>
    </lineage>
</organism>
<dbReference type="GeneID" id="105156079"/>
<dbReference type="PANTHER" id="PTHR33057">
    <property type="entry name" value="TRANSCRIPTION REPRESSOR OFP7-RELATED"/>
    <property type="match status" value="1"/>
</dbReference>
<evidence type="ECO:0000256" key="6">
    <source>
        <dbReference type="RuleBase" id="RU367028"/>
    </source>
</evidence>
<keyword evidence="5 6" id="KW-0539">Nucleus</keyword>
<accession>A0A6I9SMS3</accession>
<dbReference type="GO" id="GO:0005634">
    <property type="term" value="C:nucleus"/>
    <property type="evidence" value="ECO:0007669"/>
    <property type="project" value="UniProtKB-SubCell"/>
</dbReference>
<evidence type="ECO:0000313" key="10">
    <source>
        <dbReference type="RefSeq" id="XP_011070423.1"/>
    </source>
</evidence>
<feature type="domain" description="OVATE" evidence="8">
    <location>
        <begin position="138"/>
        <end position="197"/>
    </location>
</feature>
<dbReference type="InterPro" id="IPR006458">
    <property type="entry name" value="Ovate_C"/>
</dbReference>